<name>A0AA94VC02_RHIRH</name>
<gene>
    <name evidence="2" type="ORF">EXN24_17240</name>
</gene>
<dbReference type="InterPro" id="IPR010982">
    <property type="entry name" value="Lambda_DNA-bd_dom_sf"/>
</dbReference>
<dbReference type="AlphaFoldDB" id="A0AA94VC02"/>
<dbReference type="Proteomes" id="UP000320858">
    <property type="component" value="Unassembled WGS sequence"/>
</dbReference>
<dbReference type="PROSITE" id="PS50943">
    <property type="entry name" value="HTH_CROC1"/>
    <property type="match status" value="1"/>
</dbReference>
<dbReference type="GO" id="GO:0003677">
    <property type="term" value="F:DNA binding"/>
    <property type="evidence" value="ECO:0007669"/>
    <property type="project" value="InterPro"/>
</dbReference>
<reference evidence="2 3" key="1">
    <citation type="journal article" date="2019" name="Appl. Microbiol. Biotechnol.">
        <title>Differential efficiency of wild type rhizogenic strains for rol gene transformation of plants.</title>
        <authorList>
            <person name="Desmet S."/>
            <person name="De Keyser E."/>
            <person name="Van Vaerenbergh J."/>
            <person name="Baeyen S."/>
            <person name="Van Huylenbroeck J."/>
            <person name="Geelen D."/>
            <person name="Dhooghe E."/>
        </authorList>
    </citation>
    <scope>NUCLEOTIDE SEQUENCE [LARGE SCALE GENOMIC DNA]</scope>
    <source>
        <strain evidence="2 3">B 4.1</strain>
    </source>
</reference>
<sequence length="140" mass="15391">MSMSKSDKIAKEYKREMLKSAFVSLFWSVISERKKNGGSMKDLADKLGINKSAVSRWFSGRNPNWEVSTVADIADALNLDIRIEAVDRSTGHVFTCFGEIKSVGVSLKTTSNVLWINTSPTIMSSTTGEAMDVRGARVGH</sequence>
<evidence type="ECO:0000259" key="1">
    <source>
        <dbReference type="PROSITE" id="PS50943"/>
    </source>
</evidence>
<comment type="caution">
    <text evidence="2">The sequence shown here is derived from an EMBL/GenBank/DDBJ whole genome shotgun (WGS) entry which is preliminary data.</text>
</comment>
<dbReference type="SUPFAM" id="SSF47413">
    <property type="entry name" value="lambda repressor-like DNA-binding domains"/>
    <property type="match status" value="1"/>
</dbReference>
<dbReference type="CDD" id="cd00093">
    <property type="entry name" value="HTH_XRE"/>
    <property type="match status" value="1"/>
</dbReference>
<dbReference type="EMBL" id="SGOB01000003">
    <property type="protein sequence ID" value="TRA88268.1"/>
    <property type="molecule type" value="Genomic_DNA"/>
</dbReference>
<dbReference type="InterPro" id="IPR001387">
    <property type="entry name" value="Cro/C1-type_HTH"/>
</dbReference>
<accession>A0AA94VC02</accession>
<dbReference type="Gene3D" id="1.10.260.40">
    <property type="entry name" value="lambda repressor-like DNA-binding domains"/>
    <property type="match status" value="1"/>
</dbReference>
<feature type="domain" description="HTH cro/C1-type" evidence="1">
    <location>
        <begin position="29"/>
        <end position="86"/>
    </location>
</feature>
<organism evidence="2 3">
    <name type="scientific">Rhizobium rhizogenes</name>
    <name type="common">Agrobacterium rhizogenes</name>
    <dbReference type="NCBI Taxonomy" id="359"/>
    <lineage>
        <taxon>Bacteria</taxon>
        <taxon>Pseudomonadati</taxon>
        <taxon>Pseudomonadota</taxon>
        <taxon>Alphaproteobacteria</taxon>
        <taxon>Hyphomicrobiales</taxon>
        <taxon>Rhizobiaceae</taxon>
        <taxon>Rhizobium/Agrobacterium group</taxon>
        <taxon>Rhizobium</taxon>
    </lineage>
</organism>
<protein>
    <submittedName>
        <fullName evidence="2">Helix-turn-helix domain-containing protein</fullName>
    </submittedName>
</protein>
<dbReference type="SMART" id="SM00530">
    <property type="entry name" value="HTH_XRE"/>
    <property type="match status" value="1"/>
</dbReference>
<evidence type="ECO:0000313" key="3">
    <source>
        <dbReference type="Proteomes" id="UP000320858"/>
    </source>
</evidence>
<dbReference type="Pfam" id="PF01381">
    <property type="entry name" value="HTH_3"/>
    <property type="match status" value="1"/>
</dbReference>
<proteinExistence type="predicted"/>
<evidence type="ECO:0000313" key="2">
    <source>
        <dbReference type="EMBL" id="TRA88268.1"/>
    </source>
</evidence>